<dbReference type="EMBL" id="JADOUF010000001">
    <property type="protein sequence ID" value="MBG6137310.1"/>
    <property type="molecule type" value="Genomic_DNA"/>
</dbReference>
<evidence type="ECO:0000313" key="2">
    <source>
        <dbReference type="Proteomes" id="UP000622552"/>
    </source>
</evidence>
<evidence type="ECO:0000313" key="1">
    <source>
        <dbReference type="EMBL" id="MBG6137310.1"/>
    </source>
</evidence>
<name>A0A8J7KGF2_9ACTN</name>
<accession>A0A8J7KGF2</accession>
<organism evidence="1 2">
    <name type="scientific">Longispora fulva</name>
    <dbReference type="NCBI Taxonomy" id="619741"/>
    <lineage>
        <taxon>Bacteria</taxon>
        <taxon>Bacillati</taxon>
        <taxon>Actinomycetota</taxon>
        <taxon>Actinomycetes</taxon>
        <taxon>Micromonosporales</taxon>
        <taxon>Micromonosporaceae</taxon>
        <taxon>Longispora</taxon>
    </lineage>
</organism>
<dbReference type="AlphaFoldDB" id="A0A8J7KGF2"/>
<reference evidence="1" key="1">
    <citation type="submission" date="2020-11" db="EMBL/GenBank/DDBJ databases">
        <title>Sequencing the genomes of 1000 actinobacteria strains.</title>
        <authorList>
            <person name="Klenk H.-P."/>
        </authorList>
    </citation>
    <scope>NUCLEOTIDE SEQUENCE</scope>
    <source>
        <strain evidence="1">DSM 45356</strain>
    </source>
</reference>
<comment type="caution">
    <text evidence="1">The sequence shown here is derived from an EMBL/GenBank/DDBJ whole genome shotgun (WGS) entry which is preliminary data.</text>
</comment>
<keyword evidence="2" id="KW-1185">Reference proteome</keyword>
<sequence>MLNAELIRSWKDPLSRLGDVGHPAGTIILEEAPLAGARARMLAGKALNGLSHENTWTVSFCCRDLADSGDDDWWSW</sequence>
<protein>
    <submittedName>
        <fullName evidence="1">Uncharacterized protein</fullName>
    </submittedName>
</protein>
<gene>
    <name evidence="1" type="ORF">IW245_003504</name>
</gene>
<dbReference type="Proteomes" id="UP000622552">
    <property type="component" value="Unassembled WGS sequence"/>
</dbReference>
<dbReference type="RefSeq" id="WP_197004191.1">
    <property type="nucleotide sequence ID" value="NZ_BONS01000020.1"/>
</dbReference>
<proteinExistence type="predicted"/>